<feature type="compositionally biased region" description="Low complexity" evidence="1">
    <location>
        <begin position="1"/>
        <end position="25"/>
    </location>
</feature>
<dbReference type="InterPro" id="IPR036339">
    <property type="entry name" value="PUB-like_dom_sf"/>
</dbReference>
<feature type="region of interest" description="Disordered" evidence="1">
    <location>
        <begin position="216"/>
        <end position="266"/>
    </location>
</feature>
<dbReference type="SUPFAM" id="SSF143503">
    <property type="entry name" value="PUG domain-like"/>
    <property type="match status" value="1"/>
</dbReference>
<dbReference type="Proteomes" id="UP000284842">
    <property type="component" value="Unassembled WGS sequence"/>
</dbReference>
<dbReference type="EMBL" id="NHTK01001382">
    <property type="protein sequence ID" value="PPQ98568.1"/>
    <property type="molecule type" value="Genomic_DNA"/>
</dbReference>
<feature type="compositionally biased region" description="Basic and acidic residues" evidence="1">
    <location>
        <begin position="257"/>
        <end position="266"/>
    </location>
</feature>
<dbReference type="OrthoDB" id="49605at2759"/>
<name>A0A409Y6J9_9AGAR</name>
<feature type="compositionally biased region" description="Low complexity" evidence="1">
    <location>
        <begin position="218"/>
        <end position="232"/>
    </location>
</feature>
<dbReference type="InterPro" id="IPR018997">
    <property type="entry name" value="PUB_domain"/>
</dbReference>
<evidence type="ECO:0000313" key="4">
    <source>
        <dbReference type="Proteomes" id="UP000284842"/>
    </source>
</evidence>
<evidence type="ECO:0000259" key="2">
    <source>
        <dbReference type="Pfam" id="PF09409"/>
    </source>
</evidence>
<reference evidence="3 4" key="1">
    <citation type="journal article" date="2018" name="Evol. Lett.">
        <title>Horizontal gene cluster transfer increased hallucinogenic mushroom diversity.</title>
        <authorList>
            <person name="Reynolds H.T."/>
            <person name="Vijayakumar V."/>
            <person name="Gluck-Thaler E."/>
            <person name="Korotkin H.B."/>
            <person name="Matheny P.B."/>
            <person name="Slot J.C."/>
        </authorList>
    </citation>
    <scope>NUCLEOTIDE SEQUENCE [LARGE SCALE GENOMIC DNA]</scope>
    <source>
        <strain evidence="3 4">2629</strain>
    </source>
</reference>
<accession>A0A409Y6J9</accession>
<sequence length="266" mass="29747">MSTPGSPSQPTTQSASPSVDALAAAAERRLRQEEQSRGLTAAQMAAQHDKRQHFRRLIDPGIVRPNSKEQASRFIETCTSTQILLTISENLIKEPGNPKYQRFKPTNSIIKRDLVEPKGALEYAIEMGFRPEVENFQPFYVFNPRRIEDIKIGAAMLKEYVDLETEKEERRALAKKNEKAAKEAAAERVKLAFMDDRQTKQMRDEMEKVNRDARIARAQAASSNSPAVSPVPDDLMPGSGHVLGRLGADDADDAPPEYEKMPEIAQ</sequence>
<dbReference type="Gene3D" id="1.20.58.2190">
    <property type="match status" value="1"/>
</dbReference>
<organism evidence="3 4">
    <name type="scientific">Panaeolus cyanescens</name>
    <dbReference type="NCBI Taxonomy" id="181874"/>
    <lineage>
        <taxon>Eukaryota</taxon>
        <taxon>Fungi</taxon>
        <taxon>Dikarya</taxon>
        <taxon>Basidiomycota</taxon>
        <taxon>Agaricomycotina</taxon>
        <taxon>Agaricomycetes</taxon>
        <taxon>Agaricomycetidae</taxon>
        <taxon>Agaricales</taxon>
        <taxon>Agaricineae</taxon>
        <taxon>Galeropsidaceae</taxon>
        <taxon>Panaeolus</taxon>
    </lineage>
</organism>
<dbReference type="AlphaFoldDB" id="A0A409Y6J9"/>
<dbReference type="Pfam" id="PF09409">
    <property type="entry name" value="PUB"/>
    <property type="match status" value="1"/>
</dbReference>
<comment type="caution">
    <text evidence="3">The sequence shown here is derived from an EMBL/GenBank/DDBJ whole genome shotgun (WGS) entry which is preliminary data.</text>
</comment>
<feature type="domain" description="PUB" evidence="2">
    <location>
        <begin position="80"/>
        <end position="151"/>
    </location>
</feature>
<proteinExistence type="predicted"/>
<gene>
    <name evidence="3" type="ORF">CVT24_004059</name>
</gene>
<evidence type="ECO:0000256" key="1">
    <source>
        <dbReference type="SAM" id="MobiDB-lite"/>
    </source>
</evidence>
<keyword evidence="4" id="KW-1185">Reference proteome</keyword>
<feature type="region of interest" description="Disordered" evidence="1">
    <location>
        <begin position="1"/>
        <end position="51"/>
    </location>
</feature>
<protein>
    <recommendedName>
        <fullName evidence="2">PUB domain-containing protein</fullName>
    </recommendedName>
</protein>
<feature type="compositionally biased region" description="Basic and acidic residues" evidence="1">
    <location>
        <begin position="26"/>
        <end position="36"/>
    </location>
</feature>
<dbReference type="InParanoid" id="A0A409Y6J9"/>
<dbReference type="STRING" id="181874.A0A409Y6J9"/>
<dbReference type="CDD" id="cd09212">
    <property type="entry name" value="PUB"/>
    <property type="match status" value="1"/>
</dbReference>
<evidence type="ECO:0000313" key="3">
    <source>
        <dbReference type="EMBL" id="PPQ98568.1"/>
    </source>
</evidence>